<dbReference type="HOGENOM" id="CLU_3320947_0_0_1"/>
<name>K3Y4L8_SETIT</name>
<reference evidence="1" key="2">
    <citation type="submission" date="2018-08" db="UniProtKB">
        <authorList>
            <consortium name="EnsemblPlants"/>
        </authorList>
    </citation>
    <scope>IDENTIFICATION</scope>
    <source>
        <strain evidence="1">Yugu1</strain>
    </source>
</reference>
<accession>K3Y4L8</accession>
<evidence type="ECO:0000313" key="2">
    <source>
        <dbReference type="Proteomes" id="UP000004995"/>
    </source>
</evidence>
<dbReference type="EMBL" id="AGNK02002685">
    <property type="status" value="NOT_ANNOTATED_CDS"/>
    <property type="molecule type" value="Genomic_DNA"/>
</dbReference>
<protein>
    <submittedName>
        <fullName evidence="1">Uncharacterized protein</fullName>
    </submittedName>
</protein>
<keyword evidence="2" id="KW-1185">Reference proteome</keyword>
<dbReference type="InParanoid" id="K3Y4L8"/>
<dbReference type="EnsemblPlants" id="KQL12049">
    <property type="protein sequence ID" value="KQL12049"/>
    <property type="gene ID" value="SETIT_009156mg"/>
</dbReference>
<dbReference type="Gramene" id="KQL12049">
    <property type="protein sequence ID" value="KQL12049"/>
    <property type="gene ID" value="SETIT_009156mg"/>
</dbReference>
<dbReference type="Proteomes" id="UP000004995">
    <property type="component" value="Unassembled WGS sequence"/>
</dbReference>
<evidence type="ECO:0000313" key="1">
    <source>
        <dbReference type="EnsemblPlants" id="KQL12049"/>
    </source>
</evidence>
<proteinExistence type="predicted"/>
<dbReference type="AlphaFoldDB" id="K3Y4L8"/>
<organism evidence="1 2">
    <name type="scientific">Setaria italica</name>
    <name type="common">Foxtail millet</name>
    <name type="synonym">Panicum italicum</name>
    <dbReference type="NCBI Taxonomy" id="4555"/>
    <lineage>
        <taxon>Eukaryota</taxon>
        <taxon>Viridiplantae</taxon>
        <taxon>Streptophyta</taxon>
        <taxon>Embryophyta</taxon>
        <taxon>Tracheophyta</taxon>
        <taxon>Spermatophyta</taxon>
        <taxon>Magnoliopsida</taxon>
        <taxon>Liliopsida</taxon>
        <taxon>Poales</taxon>
        <taxon>Poaceae</taxon>
        <taxon>PACMAD clade</taxon>
        <taxon>Panicoideae</taxon>
        <taxon>Panicodae</taxon>
        <taxon>Paniceae</taxon>
        <taxon>Cenchrinae</taxon>
        <taxon>Setaria</taxon>
    </lineage>
</organism>
<reference evidence="2" key="1">
    <citation type="journal article" date="2012" name="Nat. Biotechnol.">
        <title>Reference genome sequence of the model plant Setaria.</title>
        <authorList>
            <person name="Bennetzen J.L."/>
            <person name="Schmutz J."/>
            <person name="Wang H."/>
            <person name="Percifield R."/>
            <person name="Hawkins J."/>
            <person name="Pontaroli A.C."/>
            <person name="Estep M."/>
            <person name="Feng L."/>
            <person name="Vaughn J.N."/>
            <person name="Grimwood J."/>
            <person name="Jenkins J."/>
            <person name="Barry K."/>
            <person name="Lindquist E."/>
            <person name="Hellsten U."/>
            <person name="Deshpande S."/>
            <person name="Wang X."/>
            <person name="Wu X."/>
            <person name="Mitros T."/>
            <person name="Triplett J."/>
            <person name="Yang X."/>
            <person name="Ye C.Y."/>
            <person name="Mauro-Herrera M."/>
            <person name="Wang L."/>
            <person name="Li P."/>
            <person name="Sharma M."/>
            <person name="Sharma R."/>
            <person name="Ronald P.C."/>
            <person name="Panaud O."/>
            <person name="Kellogg E.A."/>
            <person name="Brutnell T.P."/>
            <person name="Doust A.N."/>
            <person name="Tuskan G.A."/>
            <person name="Rokhsar D."/>
            <person name="Devos K.M."/>
        </authorList>
    </citation>
    <scope>NUCLEOTIDE SEQUENCE [LARGE SCALE GENOMIC DNA]</scope>
    <source>
        <strain evidence="2">cv. Yugu1</strain>
    </source>
</reference>
<sequence>MPLNVHYLKSPRMSDIIVMKRVLEFQGVQGVIAITIAGT</sequence>